<dbReference type="HOGENOM" id="CLU_1517826_0_0_1"/>
<dbReference type="AlphaFoldDB" id="M2WN45"/>
<protein>
    <submittedName>
        <fullName evidence="1">Uncharacterized protein</fullName>
    </submittedName>
</protein>
<organism evidence="1 2">
    <name type="scientific">Dothistroma septosporum (strain NZE10 / CBS 128990)</name>
    <name type="common">Red band needle blight fungus</name>
    <name type="synonym">Mycosphaerella pini</name>
    <dbReference type="NCBI Taxonomy" id="675120"/>
    <lineage>
        <taxon>Eukaryota</taxon>
        <taxon>Fungi</taxon>
        <taxon>Dikarya</taxon>
        <taxon>Ascomycota</taxon>
        <taxon>Pezizomycotina</taxon>
        <taxon>Dothideomycetes</taxon>
        <taxon>Dothideomycetidae</taxon>
        <taxon>Mycosphaerellales</taxon>
        <taxon>Mycosphaerellaceae</taxon>
        <taxon>Dothistroma</taxon>
    </lineage>
</organism>
<reference evidence="2" key="1">
    <citation type="journal article" date="2012" name="PLoS Genet.">
        <title>The genomes of the fungal plant pathogens Cladosporium fulvum and Dothistroma septosporum reveal adaptation to different hosts and lifestyles but also signatures of common ancestry.</title>
        <authorList>
            <person name="de Wit P.J.G.M."/>
            <person name="van der Burgt A."/>
            <person name="Oekmen B."/>
            <person name="Stergiopoulos I."/>
            <person name="Abd-Elsalam K.A."/>
            <person name="Aerts A.L."/>
            <person name="Bahkali A.H."/>
            <person name="Beenen H.G."/>
            <person name="Chettri P."/>
            <person name="Cox M.P."/>
            <person name="Datema E."/>
            <person name="de Vries R.P."/>
            <person name="Dhillon B."/>
            <person name="Ganley A.R."/>
            <person name="Griffiths S.A."/>
            <person name="Guo Y."/>
            <person name="Hamelin R.C."/>
            <person name="Henrissat B."/>
            <person name="Kabir M.S."/>
            <person name="Jashni M.K."/>
            <person name="Kema G."/>
            <person name="Klaubauf S."/>
            <person name="Lapidus A."/>
            <person name="Levasseur A."/>
            <person name="Lindquist E."/>
            <person name="Mehrabi R."/>
            <person name="Ohm R.A."/>
            <person name="Owen T.J."/>
            <person name="Salamov A."/>
            <person name="Schwelm A."/>
            <person name="Schijlen E."/>
            <person name="Sun H."/>
            <person name="van den Burg H.A."/>
            <person name="van Ham R.C.H.J."/>
            <person name="Zhang S."/>
            <person name="Goodwin S.B."/>
            <person name="Grigoriev I.V."/>
            <person name="Collemare J."/>
            <person name="Bradshaw R.E."/>
        </authorList>
    </citation>
    <scope>NUCLEOTIDE SEQUENCE [LARGE SCALE GENOMIC DNA]</scope>
    <source>
        <strain evidence="2">NZE10 / CBS 128990</strain>
    </source>
</reference>
<gene>
    <name evidence="1" type="ORF">DOTSEDRAFT_35697</name>
</gene>
<accession>M2WN45</accession>
<dbReference type="EMBL" id="KB446540">
    <property type="protein sequence ID" value="EME43433.1"/>
    <property type="molecule type" value="Genomic_DNA"/>
</dbReference>
<evidence type="ECO:0000313" key="1">
    <source>
        <dbReference type="EMBL" id="EME43433.1"/>
    </source>
</evidence>
<name>M2WN45_DOTSN</name>
<keyword evidence="2" id="KW-1185">Reference proteome</keyword>
<dbReference type="Proteomes" id="UP000016933">
    <property type="component" value="Unassembled WGS sequence"/>
</dbReference>
<reference evidence="1 2" key="2">
    <citation type="journal article" date="2012" name="PLoS Pathog.">
        <title>Diverse lifestyles and strategies of plant pathogenesis encoded in the genomes of eighteen Dothideomycetes fungi.</title>
        <authorList>
            <person name="Ohm R.A."/>
            <person name="Feau N."/>
            <person name="Henrissat B."/>
            <person name="Schoch C.L."/>
            <person name="Horwitz B.A."/>
            <person name="Barry K.W."/>
            <person name="Condon B.J."/>
            <person name="Copeland A.C."/>
            <person name="Dhillon B."/>
            <person name="Glaser F."/>
            <person name="Hesse C.N."/>
            <person name="Kosti I."/>
            <person name="LaButti K."/>
            <person name="Lindquist E.A."/>
            <person name="Lucas S."/>
            <person name="Salamov A.A."/>
            <person name="Bradshaw R.E."/>
            <person name="Ciuffetti L."/>
            <person name="Hamelin R.C."/>
            <person name="Kema G.H.J."/>
            <person name="Lawrence C."/>
            <person name="Scott J.A."/>
            <person name="Spatafora J.W."/>
            <person name="Turgeon B.G."/>
            <person name="de Wit P.J.G.M."/>
            <person name="Zhong S."/>
            <person name="Goodwin S.B."/>
            <person name="Grigoriev I.V."/>
        </authorList>
    </citation>
    <scope>NUCLEOTIDE SEQUENCE [LARGE SCALE GENOMIC DNA]</scope>
    <source>
        <strain evidence="2">NZE10 / CBS 128990</strain>
    </source>
</reference>
<sequence>MSLLPHGDFALQAVLGSGFGCHLAILPKPSLPCNATERVHSRLIIQLFILLYQACWPNGKALDYDSFGIKRLQANARNAGYTPNKRIPQNCQDYASYLRCKVLQFDISETIHTINHLFFFDILQNVKTKLDPAILVRNTGDGQDRLKLIAARDLQIIQETERVLYSSLIQGPIADLR</sequence>
<proteinExistence type="predicted"/>
<evidence type="ECO:0000313" key="2">
    <source>
        <dbReference type="Proteomes" id="UP000016933"/>
    </source>
</evidence>